<reference evidence="3 4" key="1">
    <citation type="submission" date="2016-10" db="EMBL/GenBank/DDBJ databases">
        <authorList>
            <person name="de Groot N.N."/>
        </authorList>
    </citation>
    <scope>NUCLEOTIDE SEQUENCE [LARGE SCALE GENOMIC DNA]</scope>
    <source>
        <strain evidence="3 4">CGMCC 4.5506</strain>
    </source>
</reference>
<dbReference type="STRING" id="530584.SAMN05421630_102232"/>
<dbReference type="PROSITE" id="PS51257">
    <property type="entry name" value="PROKAR_LIPOPROTEIN"/>
    <property type="match status" value="1"/>
</dbReference>
<feature type="region of interest" description="Disordered" evidence="1">
    <location>
        <begin position="29"/>
        <end position="56"/>
    </location>
</feature>
<accession>A0A222VL26</accession>
<evidence type="ECO:0000313" key="4">
    <source>
        <dbReference type="Proteomes" id="UP000199494"/>
    </source>
</evidence>
<dbReference type="OrthoDB" id="4772769at2"/>
<feature type="signal peptide" evidence="2">
    <location>
        <begin position="1"/>
        <end position="26"/>
    </location>
</feature>
<sequence length="347" mass="37138">MRERRRARVALAAVLGLLVTAGCSVEQEPKLFDPSQNGGSPASPARQEPQGPVRAGPVALPVTYELGAPADGYELPYYNGRVFVGEEPVEVTFGFRVEETARNNSKLLASNLEQWQERNVTPETFEADGETGYFYEEVFTAENDAEPGTSRFYVVAKGAVTVTLTVFAPEGTELSQESRDAGDALAASIVFDESGLTGEAGTDQGAPAVPFTFVPQPSLPGPFDAEFGGLYWADYTFGDQQVQVSLREDPEAEKTYRDKYEQAQGSPAKPVDIKTAESTANTIGKQVDEGYGVAPSSGGDTVLMYFMVRKGDLILEINAPGEGTKPLPLPIREAVTGILGTATFSQG</sequence>
<keyword evidence="2" id="KW-0732">Signal</keyword>
<organism evidence="3 4">
    <name type="scientific">Prauserella marina</name>
    <dbReference type="NCBI Taxonomy" id="530584"/>
    <lineage>
        <taxon>Bacteria</taxon>
        <taxon>Bacillati</taxon>
        <taxon>Actinomycetota</taxon>
        <taxon>Actinomycetes</taxon>
        <taxon>Pseudonocardiales</taxon>
        <taxon>Pseudonocardiaceae</taxon>
        <taxon>Prauserella</taxon>
    </lineage>
</organism>
<dbReference type="RefSeq" id="WP_091799608.1">
    <property type="nucleotide sequence ID" value="NZ_CP016353.1"/>
</dbReference>
<dbReference type="Proteomes" id="UP000199494">
    <property type="component" value="Unassembled WGS sequence"/>
</dbReference>
<name>A0A222VL26_9PSEU</name>
<evidence type="ECO:0000256" key="1">
    <source>
        <dbReference type="SAM" id="MobiDB-lite"/>
    </source>
</evidence>
<keyword evidence="4" id="KW-1185">Reference proteome</keyword>
<dbReference type="AlphaFoldDB" id="A0A222VL26"/>
<evidence type="ECO:0000256" key="2">
    <source>
        <dbReference type="SAM" id="SignalP"/>
    </source>
</evidence>
<gene>
    <name evidence="3" type="ORF">SAMN05421630_102232</name>
</gene>
<dbReference type="KEGG" id="pmad:BAY61_06120"/>
<evidence type="ECO:0000313" key="3">
    <source>
        <dbReference type="EMBL" id="SDC47120.1"/>
    </source>
</evidence>
<proteinExistence type="predicted"/>
<dbReference type="EMBL" id="FMZE01000002">
    <property type="protein sequence ID" value="SDC47120.1"/>
    <property type="molecule type" value="Genomic_DNA"/>
</dbReference>
<protein>
    <submittedName>
        <fullName evidence="3">Uncharacterized protein</fullName>
    </submittedName>
</protein>
<feature type="chain" id="PRO_5043545626" evidence="2">
    <location>
        <begin position="27"/>
        <end position="347"/>
    </location>
</feature>